<dbReference type="InterPro" id="IPR027417">
    <property type="entry name" value="P-loop_NTPase"/>
</dbReference>
<dbReference type="PANTHER" id="PTHR11361">
    <property type="entry name" value="DNA MISMATCH REPAIR PROTEIN MUTS FAMILY MEMBER"/>
    <property type="match status" value="1"/>
</dbReference>
<dbReference type="RefSeq" id="WP_013688358.1">
    <property type="nucleotide sequence ID" value="NC_015321.1"/>
</dbReference>
<organism evidence="6 7">
    <name type="scientific">Fluviicola taffensis (strain DSM 16823 / NCIMB 13979 / RW262)</name>
    <dbReference type="NCBI Taxonomy" id="755732"/>
    <lineage>
        <taxon>Bacteria</taxon>
        <taxon>Pseudomonadati</taxon>
        <taxon>Bacteroidota</taxon>
        <taxon>Flavobacteriia</taxon>
        <taxon>Flavobacteriales</taxon>
        <taxon>Crocinitomicaceae</taxon>
        <taxon>Fluviicola</taxon>
    </lineage>
</organism>
<reference evidence="6 7" key="1">
    <citation type="journal article" date="2011" name="Stand. Genomic Sci.">
        <title>Complete genome sequence of the gliding freshwater bacterium Fluviicola taffensis type strain (RW262).</title>
        <authorList>
            <person name="Woyke T."/>
            <person name="Chertkov O."/>
            <person name="Lapidus A."/>
            <person name="Nolan M."/>
            <person name="Lucas S."/>
            <person name="Del Rio T.G."/>
            <person name="Tice H."/>
            <person name="Cheng J.F."/>
            <person name="Tapia R."/>
            <person name="Han C."/>
            <person name="Goodwin L."/>
            <person name="Pitluck S."/>
            <person name="Liolios K."/>
            <person name="Pagani I."/>
            <person name="Ivanova N."/>
            <person name="Huntemann M."/>
            <person name="Mavromatis K."/>
            <person name="Mikhailova N."/>
            <person name="Pati A."/>
            <person name="Chen A."/>
            <person name="Palaniappan K."/>
            <person name="Land M."/>
            <person name="Hauser L."/>
            <person name="Brambilla E.M."/>
            <person name="Rohde M."/>
            <person name="Mwirichia R."/>
            <person name="Sikorski J."/>
            <person name="Tindall B.J."/>
            <person name="Goker M."/>
            <person name="Bristow J."/>
            <person name="Eisen J.A."/>
            <person name="Markowitz V."/>
            <person name="Hugenholtz P."/>
            <person name="Klenk H.P."/>
            <person name="Kyrpides N.C."/>
        </authorList>
    </citation>
    <scope>NUCLEOTIDE SEQUENCE [LARGE SCALE GENOMIC DNA]</scope>
    <source>
        <strain evidence="7">DSM 16823 / RW262 / RW262</strain>
    </source>
</reference>
<dbReference type="InterPro" id="IPR000432">
    <property type="entry name" value="DNA_mismatch_repair_MutS_C"/>
</dbReference>
<keyword evidence="7" id="KW-1185">Reference proteome</keyword>
<dbReference type="SUPFAM" id="SSF48334">
    <property type="entry name" value="DNA repair protein MutS, domain III"/>
    <property type="match status" value="1"/>
</dbReference>
<dbReference type="GO" id="GO:0140664">
    <property type="term" value="F:ATP-dependent DNA damage sensor activity"/>
    <property type="evidence" value="ECO:0007669"/>
    <property type="project" value="InterPro"/>
</dbReference>
<dbReference type="KEGG" id="fte:Fluta_3622"/>
<reference evidence="7" key="2">
    <citation type="submission" date="2011-02" db="EMBL/GenBank/DDBJ databases">
        <title>The complete genome of Fluviicola taffensis DSM 16823.</title>
        <authorList>
            <consortium name="US DOE Joint Genome Institute (JGI-PGF)"/>
            <person name="Lucas S."/>
            <person name="Copeland A."/>
            <person name="Lapidus A."/>
            <person name="Bruce D."/>
            <person name="Goodwin L."/>
            <person name="Pitluck S."/>
            <person name="Kyrpides N."/>
            <person name="Mavromatis K."/>
            <person name="Ivanova N."/>
            <person name="Mikhailova N."/>
            <person name="Pagani I."/>
            <person name="Chertkov O."/>
            <person name="Detter J.C."/>
            <person name="Han C."/>
            <person name="Tapia R."/>
            <person name="Land M."/>
            <person name="Hauser L."/>
            <person name="Markowitz V."/>
            <person name="Cheng J.-F."/>
            <person name="Hugenholtz P."/>
            <person name="Woyke T."/>
            <person name="Wu D."/>
            <person name="Tindall B."/>
            <person name="Pomrenke H.G."/>
            <person name="Brambilla E."/>
            <person name="Klenk H.-P."/>
            <person name="Eisen J.A."/>
        </authorList>
    </citation>
    <scope>NUCLEOTIDE SEQUENCE [LARGE SCALE GENOMIC DNA]</scope>
    <source>
        <strain evidence="7">DSM 16823 / RW262 / RW262</strain>
    </source>
</reference>
<dbReference type="GO" id="GO:0005524">
    <property type="term" value="F:ATP binding"/>
    <property type="evidence" value="ECO:0007669"/>
    <property type="project" value="UniProtKB-KW"/>
</dbReference>
<evidence type="ECO:0000256" key="1">
    <source>
        <dbReference type="ARBA" id="ARBA00022741"/>
    </source>
</evidence>
<dbReference type="GO" id="GO:0006298">
    <property type="term" value="P:mismatch repair"/>
    <property type="evidence" value="ECO:0007669"/>
    <property type="project" value="InterPro"/>
</dbReference>
<feature type="transmembrane region" description="Helical" evidence="4">
    <location>
        <begin position="204"/>
        <end position="225"/>
    </location>
</feature>
<feature type="domain" description="DNA mismatch repair proteins mutS family" evidence="5">
    <location>
        <begin position="414"/>
        <end position="584"/>
    </location>
</feature>
<keyword evidence="4" id="KW-0472">Membrane</keyword>
<dbReference type="eggNOG" id="COG0249">
    <property type="taxonomic scope" value="Bacteria"/>
</dbReference>
<sequence precursor="true">MIPNYNERAATYKVTVNQLNKKLQLIGWSRLIVLVISATCFYFSRDENGIPFLIGAILSLGLFSYLINIHFKTKRKRQVALTYLWLNNSERAFIDESKPYYEDGNEFLDTKHPYSFDIDLFGPHSLFQHLNRTSTVIGSEKLAQSLLQTQSKESLNKTQEAIQEISEDLEWRQAFQVYARLGKDSQEIRNYIDHWQDSKQSISILAIILAFIIPALGLTSMILLWQTGKVYWFNVGVFLFTANMLLFGAISGKIRKEIGKTERIGAALLAYSEMLQLIENRVWKSARLQEIHSKVHSKNQAASALLKESSRIYENMDSINNGMAVFMLNGTIQFHVHVFRSLVKWKKNHRESINQWIEQIAEIESLLSFSNFSVNNPEYTFPNLQNESIFFEELGHPLLSKSIRVSNSIDFSQERFVILTGSNMSGKSTFLRTLGIGIILSNAGSVIPAKSANFSPLPLLVSMRLSDSLEESTSYFFSEVKRLKLIIDNLKNGPAFVLLDEILRGTNSDDKQNGTIGIVEQMVRLGALGMIATHDLEVCETTNLHPTYLKNKCFEVEIRDNDLFFDYKLRNGICQNKSATFIMKKYQVI</sequence>
<dbReference type="STRING" id="755732.Fluta_3622"/>
<dbReference type="GO" id="GO:0005829">
    <property type="term" value="C:cytosol"/>
    <property type="evidence" value="ECO:0007669"/>
    <property type="project" value="TreeGrafter"/>
</dbReference>
<keyword evidence="4" id="KW-0812">Transmembrane</keyword>
<dbReference type="InterPro" id="IPR045076">
    <property type="entry name" value="MutS"/>
</dbReference>
<feature type="transmembrane region" description="Helical" evidence="4">
    <location>
        <begin position="50"/>
        <end position="67"/>
    </location>
</feature>
<dbReference type="Gene3D" id="3.40.50.300">
    <property type="entry name" value="P-loop containing nucleotide triphosphate hydrolases"/>
    <property type="match status" value="1"/>
</dbReference>
<dbReference type="Pfam" id="PF00488">
    <property type="entry name" value="MutS_V"/>
    <property type="match status" value="1"/>
</dbReference>
<dbReference type="SMART" id="SM00534">
    <property type="entry name" value="MUTSac"/>
    <property type="match status" value="1"/>
</dbReference>
<keyword evidence="1" id="KW-0547">Nucleotide-binding</keyword>
<protein>
    <submittedName>
        <fullName evidence="6">DNA mismatch repair protein MutS domain protein</fullName>
    </submittedName>
</protein>
<evidence type="ECO:0000256" key="3">
    <source>
        <dbReference type="ARBA" id="ARBA00023125"/>
    </source>
</evidence>
<feature type="transmembrane region" description="Helical" evidence="4">
    <location>
        <begin position="25"/>
        <end position="44"/>
    </location>
</feature>
<keyword evidence="4" id="KW-1133">Transmembrane helix</keyword>
<dbReference type="Proteomes" id="UP000007463">
    <property type="component" value="Chromosome"/>
</dbReference>
<dbReference type="AlphaFoldDB" id="F2IE27"/>
<feature type="transmembrane region" description="Helical" evidence="4">
    <location>
        <begin position="231"/>
        <end position="250"/>
    </location>
</feature>
<dbReference type="InterPro" id="IPR036187">
    <property type="entry name" value="DNA_mismatch_repair_MutS_sf"/>
</dbReference>
<dbReference type="OrthoDB" id="9802448at2"/>
<gene>
    <name evidence="6" type="ordered locus">Fluta_3622</name>
</gene>
<proteinExistence type="predicted"/>
<accession>F2IE27</accession>
<keyword evidence="2" id="KW-0067">ATP-binding</keyword>
<dbReference type="Gene3D" id="1.10.1420.10">
    <property type="match status" value="1"/>
</dbReference>
<evidence type="ECO:0000259" key="5">
    <source>
        <dbReference type="SMART" id="SM00534"/>
    </source>
</evidence>
<evidence type="ECO:0000313" key="7">
    <source>
        <dbReference type="Proteomes" id="UP000007463"/>
    </source>
</evidence>
<name>F2IE27_FLUTR</name>
<dbReference type="EMBL" id="CP002542">
    <property type="protein sequence ID" value="AEA45591.1"/>
    <property type="molecule type" value="Genomic_DNA"/>
</dbReference>
<dbReference type="SUPFAM" id="SSF52540">
    <property type="entry name" value="P-loop containing nucleoside triphosphate hydrolases"/>
    <property type="match status" value="1"/>
</dbReference>
<evidence type="ECO:0000256" key="4">
    <source>
        <dbReference type="SAM" id="Phobius"/>
    </source>
</evidence>
<evidence type="ECO:0000313" key="6">
    <source>
        <dbReference type="EMBL" id="AEA45591.1"/>
    </source>
</evidence>
<keyword evidence="3" id="KW-0238">DNA-binding</keyword>
<dbReference type="GO" id="GO:0030983">
    <property type="term" value="F:mismatched DNA binding"/>
    <property type="evidence" value="ECO:0007669"/>
    <property type="project" value="InterPro"/>
</dbReference>
<dbReference type="PANTHER" id="PTHR11361:SF99">
    <property type="entry name" value="DNA MISMATCH REPAIR PROTEIN"/>
    <property type="match status" value="1"/>
</dbReference>
<dbReference type="HOGENOM" id="CLU_030717_0_0_10"/>
<evidence type="ECO:0000256" key="2">
    <source>
        <dbReference type="ARBA" id="ARBA00022840"/>
    </source>
</evidence>